<keyword evidence="8" id="KW-0227">DNA damage</keyword>
<evidence type="ECO:0000256" key="5">
    <source>
        <dbReference type="ARBA" id="ARBA00022603"/>
    </source>
</evidence>
<dbReference type="SUPFAM" id="SSF55945">
    <property type="entry name" value="TATA-box binding protein-like"/>
    <property type="match status" value="1"/>
</dbReference>
<dbReference type="PROSITE" id="PS01124">
    <property type="entry name" value="HTH_ARAC_FAMILY_2"/>
    <property type="match status" value="1"/>
</dbReference>
<keyword evidence="10" id="KW-0805">Transcription regulation</keyword>
<dbReference type="GO" id="GO:0008168">
    <property type="term" value="F:methyltransferase activity"/>
    <property type="evidence" value="ECO:0007669"/>
    <property type="project" value="UniProtKB-KW"/>
</dbReference>
<dbReference type="Gene3D" id="3.30.310.20">
    <property type="entry name" value="DNA-3-methyladenine glycosylase AlkA, N-terminal domain"/>
    <property type="match status" value="1"/>
</dbReference>
<dbReference type="InterPro" id="IPR037046">
    <property type="entry name" value="AlkA_N_sf"/>
</dbReference>
<dbReference type="Pfam" id="PF02805">
    <property type="entry name" value="Ada_Zn_binding"/>
    <property type="match status" value="1"/>
</dbReference>
<dbReference type="PROSITE" id="PS00516">
    <property type="entry name" value="ALKYLBASE_DNA_GLYCOS"/>
    <property type="match status" value="1"/>
</dbReference>
<dbReference type="EC" id="3.2.2.21" evidence="4"/>
<keyword evidence="7" id="KW-0479">Metal-binding</keyword>
<keyword evidence="6" id="KW-0808">Transferase</keyword>
<dbReference type="GO" id="GO:0006307">
    <property type="term" value="P:DNA alkylation repair"/>
    <property type="evidence" value="ECO:0007669"/>
    <property type="project" value="TreeGrafter"/>
</dbReference>
<dbReference type="Gene3D" id="1.10.340.30">
    <property type="entry name" value="Hypothetical protein, domain 2"/>
    <property type="match status" value="1"/>
</dbReference>
<dbReference type="GO" id="GO:0005737">
    <property type="term" value="C:cytoplasm"/>
    <property type="evidence" value="ECO:0007669"/>
    <property type="project" value="TreeGrafter"/>
</dbReference>
<comment type="similarity">
    <text evidence="3">Belongs to the alkylbase DNA glycosidase AlkA family.</text>
</comment>
<keyword evidence="13" id="KW-0804">Transcription</keyword>
<evidence type="ECO:0000256" key="12">
    <source>
        <dbReference type="ARBA" id="ARBA00023159"/>
    </source>
</evidence>
<keyword evidence="11" id="KW-0238">DNA-binding</keyword>
<proteinExistence type="inferred from homology"/>
<organism evidence="16 17">
    <name type="scientific">Enterobacillus tribolii</name>
    <dbReference type="NCBI Taxonomy" id="1487935"/>
    <lineage>
        <taxon>Bacteria</taxon>
        <taxon>Pseudomonadati</taxon>
        <taxon>Pseudomonadota</taxon>
        <taxon>Gammaproteobacteria</taxon>
        <taxon>Enterobacterales</taxon>
        <taxon>Hafniaceae</taxon>
        <taxon>Enterobacillus</taxon>
    </lineage>
</organism>
<dbReference type="SUPFAM" id="SSF48150">
    <property type="entry name" value="DNA-glycosylase"/>
    <property type="match status" value="1"/>
</dbReference>
<dbReference type="GO" id="GO:0032993">
    <property type="term" value="C:protein-DNA complex"/>
    <property type="evidence" value="ECO:0007669"/>
    <property type="project" value="TreeGrafter"/>
</dbReference>
<dbReference type="SUPFAM" id="SSF46689">
    <property type="entry name" value="Homeodomain-like"/>
    <property type="match status" value="2"/>
</dbReference>
<dbReference type="GO" id="GO:0032131">
    <property type="term" value="F:alkylated DNA binding"/>
    <property type="evidence" value="ECO:0007669"/>
    <property type="project" value="TreeGrafter"/>
</dbReference>
<dbReference type="InterPro" id="IPR035451">
    <property type="entry name" value="Ada-like_dom_sf"/>
</dbReference>
<evidence type="ECO:0000256" key="3">
    <source>
        <dbReference type="ARBA" id="ARBA00010817"/>
    </source>
</evidence>
<protein>
    <recommendedName>
        <fullName evidence="4">DNA-3-methyladenine glycosylase II</fullName>
        <ecNumber evidence="4">3.2.2.21</ecNumber>
    </recommendedName>
</protein>
<dbReference type="GO" id="GO:0032259">
    <property type="term" value="P:methylation"/>
    <property type="evidence" value="ECO:0007669"/>
    <property type="project" value="UniProtKB-KW"/>
</dbReference>
<dbReference type="InterPro" id="IPR000035">
    <property type="entry name" value="Alkylbase_DNA_glycsylse_CS"/>
</dbReference>
<dbReference type="SMART" id="SM00478">
    <property type="entry name" value="ENDO3c"/>
    <property type="match status" value="1"/>
</dbReference>
<dbReference type="Pfam" id="PF12833">
    <property type="entry name" value="HTH_18"/>
    <property type="match status" value="1"/>
</dbReference>
<evidence type="ECO:0000313" key="16">
    <source>
        <dbReference type="EMBL" id="RDK89862.1"/>
    </source>
</evidence>
<dbReference type="Gene3D" id="1.10.10.60">
    <property type="entry name" value="Homeodomain-like"/>
    <property type="match status" value="2"/>
</dbReference>
<evidence type="ECO:0000256" key="2">
    <source>
        <dbReference type="ARBA" id="ARBA00001947"/>
    </source>
</evidence>
<reference evidence="16 17" key="1">
    <citation type="submission" date="2018-07" db="EMBL/GenBank/DDBJ databases">
        <title>Genomic Encyclopedia of Type Strains, Phase IV (KMG-IV): sequencing the most valuable type-strain genomes for metagenomic binning, comparative biology and taxonomic classification.</title>
        <authorList>
            <person name="Goeker M."/>
        </authorList>
    </citation>
    <scope>NUCLEOTIDE SEQUENCE [LARGE SCALE GENOMIC DNA]</scope>
    <source>
        <strain evidence="16 17">DSM 103736</strain>
    </source>
</reference>
<evidence type="ECO:0000256" key="9">
    <source>
        <dbReference type="ARBA" id="ARBA00022833"/>
    </source>
</evidence>
<evidence type="ECO:0000256" key="8">
    <source>
        <dbReference type="ARBA" id="ARBA00022763"/>
    </source>
</evidence>
<dbReference type="AlphaFoldDB" id="A0A370QNF8"/>
<comment type="cofactor">
    <cofactor evidence="2">
        <name>Zn(2+)</name>
        <dbReference type="ChEBI" id="CHEBI:29105"/>
    </cofactor>
</comment>
<evidence type="ECO:0000256" key="13">
    <source>
        <dbReference type="ARBA" id="ARBA00023163"/>
    </source>
</evidence>
<keyword evidence="12" id="KW-0010">Activator</keyword>
<dbReference type="Proteomes" id="UP000254848">
    <property type="component" value="Unassembled WGS sequence"/>
</dbReference>
<dbReference type="RefSeq" id="WP_115458983.1">
    <property type="nucleotide sequence ID" value="NZ_QRAP01000006.1"/>
</dbReference>
<evidence type="ECO:0000256" key="7">
    <source>
        <dbReference type="ARBA" id="ARBA00022723"/>
    </source>
</evidence>
<dbReference type="InterPro" id="IPR023170">
    <property type="entry name" value="HhH_base_excis_C"/>
</dbReference>
<evidence type="ECO:0000256" key="14">
    <source>
        <dbReference type="ARBA" id="ARBA00023204"/>
    </source>
</evidence>
<dbReference type="SMART" id="SM00342">
    <property type="entry name" value="HTH_ARAC"/>
    <property type="match status" value="1"/>
</dbReference>
<keyword evidence="14" id="KW-0234">DNA repair</keyword>
<gene>
    <name evidence="16" type="ORF">C8D90_10667</name>
</gene>
<comment type="caution">
    <text evidence="16">The sequence shown here is derived from an EMBL/GenBank/DDBJ whole genome shotgun (WGS) entry which is preliminary data.</text>
</comment>
<evidence type="ECO:0000313" key="17">
    <source>
        <dbReference type="Proteomes" id="UP000254848"/>
    </source>
</evidence>
<sequence>MNGDQTLWYAALKARDPKFDGRIFVGVSSTGIYCRPVCSARTPKAENCHFYPSAAAAERDGYRPCLKCRPELAPGLSVVDLSGRYIQVAIRLIEQGFLNSHSCEELAARLGISDRQLRRVFAASFGASPVEYAQSCRLLQAKRLLMDTRLPLAEVALSAGFSSLRRFNELFSARYRMTPSSLRTQSTGQDDGLTLFLSYRPPYDWPWMMRFLASRAVDGVDCVTAEGHYLRSLRAGSGETAAWGWIRVVPEEKRSRVRVQVAPALTRHVPEVLRRVRQLLDLDADPQAILNDLRELAADSPGLRLPGCVDAFEQSVRAILGQVVSVRMAARFAGEVARCWGQAIETPFGEITHLFPEARTLAQVAPEELKSIGIPLRRAASVVLLAAAVCEGRLSLDNVLDVEGQIAVLTAIPGIGKWTATYVAMRAWSWPDAFLQDDYLIKQRFPGMTPGKIARYAERWRPWRAYATLHLWHNDNWLQQQPAATAVNGDA</sequence>
<dbReference type="Gene3D" id="3.40.10.10">
    <property type="entry name" value="DNA Methylphosphotriester Repair Domain"/>
    <property type="match status" value="1"/>
</dbReference>
<dbReference type="GO" id="GO:0006285">
    <property type="term" value="P:base-excision repair, AP site formation"/>
    <property type="evidence" value="ECO:0007669"/>
    <property type="project" value="TreeGrafter"/>
</dbReference>
<dbReference type="GO" id="GO:0003700">
    <property type="term" value="F:DNA-binding transcription factor activity"/>
    <property type="evidence" value="ECO:0007669"/>
    <property type="project" value="InterPro"/>
</dbReference>
<dbReference type="GO" id="GO:0008270">
    <property type="term" value="F:zinc ion binding"/>
    <property type="evidence" value="ECO:0007669"/>
    <property type="project" value="InterPro"/>
</dbReference>
<dbReference type="OrthoDB" id="9811249at2"/>
<accession>A0A370QNF8</accession>
<dbReference type="InterPro" id="IPR010316">
    <property type="entry name" value="AlkA_N"/>
</dbReference>
<keyword evidence="5" id="KW-0489">Methyltransferase</keyword>
<evidence type="ECO:0000256" key="1">
    <source>
        <dbReference type="ARBA" id="ARBA00000086"/>
    </source>
</evidence>
<evidence type="ECO:0000259" key="15">
    <source>
        <dbReference type="PROSITE" id="PS01124"/>
    </source>
</evidence>
<dbReference type="EMBL" id="QRAP01000006">
    <property type="protein sequence ID" value="RDK89862.1"/>
    <property type="molecule type" value="Genomic_DNA"/>
</dbReference>
<dbReference type="Gene3D" id="1.10.1670.10">
    <property type="entry name" value="Helix-hairpin-Helix base-excision DNA repair enzymes (C-terminal)"/>
    <property type="match status" value="1"/>
</dbReference>
<dbReference type="InterPro" id="IPR051912">
    <property type="entry name" value="Alkylbase_DNA_Glycosylase/TA"/>
</dbReference>
<keyword evidence="17" id="KW-1185">Reference proteome</keyword>
<dbReference type="InterPro" id="IPR011257">
    <property type="entry name" value="DNA_glycosylase"/>
</dbReference>
<name>A0A370QNF8_9GAMM</name>
<dbReference type="GO" id="GO:0008725">
    <property type="term" value="F:DNA-3-methyladenine glycosylase activity"/>
    <property type="evidence" value="ECO:0007669"/>
    <property type="project" value="TreeGrafter"/>
</dbReference>
<dbReference type="PANTHER" id="PTHR43003:SF13">
    <property type="entry name" value="DNA-3-METHYLADENINE GLYCOSYLASE 2"/>
    <property type="match status" value="1"/>
</dbReference>
<dbReference type="NCBIfam" id="NF007641">
    <property type="entry name" value="PRK10308.1"/>
    <property type="match status" value="1"/>
</dbReference>
<evidence type="ECO:0000256" key="10">
    <source>
        <dbReference type="ARBA" id="ARBA00023015"/>
    </source>
</evidence>
<dbReference type="InterPro" id="IPR004026">
    <property type="entry name" value="Ada_DNA_repair_Zn-bd"/>
</dbReference>
<feature type="domain" description="HTH araC/xylS-type" evidence="15">
    <location>
        <begin position="87"/>
        <end position="185"/>
    </location>
</feature>
<dbReference type="InterPro" id="IPR018060">
    <property type="entry name" value="HTH_AraC"/>
</dbReference>
<dbReference type="GO" id="GO:0043565">
    <property type="term" value="F:sequence-specific DNA binding"/>
    <property type="evidence" value="ECO:0007669"/>
    <property type="project" value="InterPro"/>
</dbReference>
<dbReference type="GO" id="GO:0043916">
    <property type="term" value="F:DNA-7-methylguanine glycosylase activity"/>
    <property type="evidence" value="ECO:0007669"/>
    <property type="project" value="TreeGrafter"/>
</dbReference>
<evidence type="ECO:0000256" key="4">
    <source>
        <dbReference type="ARBA" id="ARBA00012000"/>
    </source>
</evidence>
<dbReference type="Pfam" id="PF06029">
    <property type="entry name" value="AlkA_N"/>
    <property type="match status" value="1"/>
</dbReference>
<dbReference type="SUPFAM" id="SSF57884">
    <property type="entry name" value="Ada DNA repair protein, N-terminal domain (N-Ada 10)"/>
    <property type="match status" value="1"/>
</dbReference>
<dbReference type="InterPro" id="IPR003265">
    <property type="entry name" value="HhH-GPD_domain"/>
</dbReference>
<dbReference type="PROSITE" id="PS00041">
    <property type="entry name" value="HTH_ARAC_FAMILY_1"/>
    <property type="match status" value="1"/>
</dbReference>
<keyword evidence="9" id="KW-0862">Zinc</keyword>
<dbReference type="InterPro" id="IPR009057">
    <property type="entry name" value="Homeodomain-like_sf"/>
</dbReference>
<comment type="catalytic activity">
    <reaction evidence="1">
        <text>Hydrolysis of alkylated DNA, releasing 3-methyladenine, 3-methylguanine, 7-methylguanine and 7-methyladenine.</text>
        <dbReference type="EC" id="3.2.2.21"/>
    </reaction>
</comment>
<evidence type="ECO:0000256" key="11">
    <source>
        <dbReference type="ARBA" id="ARBA00023125"/>
    </source>
</evidence>
<evidence type="ECO:0000256" key="6">
    <source>
        <dbReference type="ARBA" id="ARBA00022679"/>
    </source>
</evidence>
<dbReference type="InterPro" id="IPR018062">
    <property type="entry name" value="HTH_AraC-typ_CS"/>
</dbReference>
<dbReference type="PANTHER" id="PTHR43003">
    <property type="entry name" value="DNA-3-METHYLADENINE GLYCOSYLASE"/>
    <property type="match status" value="1"/>
</dbReference>
<dbReference type="SMART" id="SM01009">
    <property type="entry name" value="AlkA_N"/>
    <property type="match status" value="1"/>
</dbReference>